<feature type="transmembrane region" description="Helical" evidence="7">
    <location>
        <begin position="370"/>
        <end position="390"/>
    </location>
</feature>
<feature type="transmembrane region" description="Helical" evidence="7">
    <location>
        <begin position="275"/>
        <end position="294"/>
    </location>
</feature>
<evidence type="ECO:0000256" key="7">
    <source>
        <dbReference type="SAM" id="Phobius"/>
    </source>
</evidence>
<organism evidence="8 9">
    <name type="scientific">Stylophora pistillata</name>
    <name type="common">Smooth cauliflower coral</name>
    <dbReference type="NCBI Taxonomy" id="50429"/>
    <lineage>
        <taxon>Eukaryota</taxon>
        <taxon>Metazoa</taxon>
        <taxon>Cnidaria</taxon>
        <taxon>Anthozoa</taxon>
        <taxon>Hexacorallia</taxon>
        <taxon>Scleractinia</taxon>
        <taxon>Astrocoeniina</taxon>
        <taxon>Pocilloporidae</taxon>
        <taxon>Stylophora</taxon>
    </lineage>
</organism>
<evidence type="ECO:0000256" key="3">
    <source>
        <dbReference type="ARBA" id="ARBA00022448"/>
    </source>
</evidence>
<feature type="transmembrane region" description="Helical" evidence="7">
    <location>
        <begin position="397"/>
        <end position="417"/>
    </location>
</feature>
<evidence type="ECO:0000313" key="8">
    <source>
        <dbReference type="EMBL" id="PFX25301.1"/>
    </source>
</evidence>
<gene>
    <name evidence="8" type="primary">crtp1</name>
    <name evidence="8" type="ORF">AWC38_SpisGene10056</name>
</gene>
<keyword evidence="6 7" id="KW-0472">Membrane</keyword>
<feature type="transmembrane region" description="Helical" evidence="7">
    <location>
        <begin position="206"/>
        <end position="224"/>
    </location>
</feature>
<feature type="transmembrane region" description="Helical" evidence="7">
    <location>
        <begin position="236"/>
        <end position="255"/>
    </location>
</feature>
<dbReference type="GO" id="GO:0016020">
    <property type="term" value="C:membrane"/>
    <property type="evidence" value="ECO:0007669"/>
    <property type="project" value="UniProtKB-SubCell"/>
</dbReference>
<dbReference type="AlphaFoldDB" id="A0A2B4S5Y2"/>
<feature type="transmembrane region" description="Helical" evidence="7">
    <location>
        <begin position="432"/>
        <end position="449"/>
    </location>
</feature>
<dbReference type="Pfam" id="PF08627">
    <property type="entry name" value="CRT-like"/>
    <property type="match status" value="1"/>
</dbReference>
<evidence type="ECO:0000256" key="2">
    <source>
        <dbReference type="ARBA" id="ARBA00006690"/>
    </source>
</evidence>
<reference evidence="9" key="1">
    <citation type="journal article" date="2017" name="bioRxiv">
        <title>Comparative analysis of the genomes of Stylophora pistillata and Acropora digitifera provides evidence for extensive differences between species of corals.</title>
        <authorList>
            <person name="Voolstra C.R."/>
            <person name="Li Y."/>
            <person name="Liew Y.J."/>
            <person name="Baumgarten S."/>
            <person name="Zoccola D."/>
            <person name="Flot J.-F."/>
            <person name="Tambutte S."/>
            <person name="Allemand D."/>
            <person name="Aranda M."/>
        </authorList>
    </citation>
    <scope>NUCLEOTIDE SEQUENCE [LARGE SCALE GENOMIC DNA]</scope>
</reference>
<comment type="similarity">
    <text evidence="2">Belongs to the CRT-like transporter family.</text>
</comment>
<comment type="subcellular location">
    <subcellularLocation>
        <location evidence="1">Membrane</location>
        <topology evidence="1">Multi-pass membrane protein</topology>
    </subcellularLocation>
</comment>
<dbReference type="InterPro" id="IPR013936">
    <property type="entry name" value="CRT-like"/>
</dbReference>
<accession>A0A2B4S5Y2</accession>
<dbReference type="PANTHER" id="PTHR31326:SF1">
    <property type="entry name" value="PROTEIN CLT2, CHLOROPLASTIC"/>
    <property type="match status" value="1"/>
</dbReference>
<evidence type="ECO:0000256" key="6">
    <source>
        <dbReference type="ARBA" id="ARBA00023136"/>
    </source>
</evidence>
<feature type="transmembrane region" description="Helical" evidence="7">
    <location>
        <begin position="179"/>
        <end position="200"/>
    </location>
</feature>
<dbReference type="Proteomes" id="UP000225706">
    <property type="component" value="Unassembled WGS sequence"/>
</dbReference>
<dbReference type="InterPro" id="IPR037185">
    <property type="entry name" value="EmrE-like"/>
</dbReference>
<keyword evidence="9" id="KW-1185">Reference proteome</keyword>
<evidence type="ECO:0000256" key="4">
    <source>
        <dbReference type="ARBA" id="ARBA00022692"/>
    </source>
</evidence>
<keyword evidence="3" id="KW-0813">Transport</keyword>
<name>A0A2B4S5Y2_STYPI</name>
<evidence type="ECO:0000256" key="5">
    <source>
        <dbReference type="ARBA" id="ARBA00022989"/>
    </source>
</evidence>
<feature type="transmembrane region" description="Helical" evidence="7">
    <location>
        <begin position="139"/>
        <end position="159"/>
    </location>
</feature>
<feature type="transmembrane region" description="Helical" evidence="7">
    <location>
        <begin position="314"/>
        <end position="332"/>
    </location>
</feature>
<dbReference type="OrthoDB" id="5982788at2759"/>
<comment type="caution">
    <text evidence="8">The sequence shown here is derived from an EMBL/GenBank/DDBJ whole genome shotgun (WGS) entry which is preliminary data.</text>
</comment>
<dbReference type="SUPFAM" id="SSF103481">
    <property type="entry name" value="Multidrug resistance efflux transporter EmrE"/>
    <property type="match status" value="1"/>
</dbReference>
<proteinExistence type="inferred from homology"/>
<dbReference type="PANTHER" id="PTHR31326">
    <property type="entry name" value="PROTEIN CLT2, CHLOROPLASTIC"/>
    <property type="match status" value="1"/>
</dbReference>
<protein>
    <submittedName>
        <fullName evidence="8">Crt-like 1</fullName>
    </submittedName>
</protein>
<feature type="transmembrane region" description="Helical" evidence="7">
    <location>
        <begin position="85"/>
        <end position="106"/>
    </location>
</feature>
<evidence type="ECO:0000313" key="9">
    <source>
        <dbReference type="Proteomes" id="UP000225706"/>
    </source>
</evidence>
<dbReference type="EMBL" id="LSMT01000154">
    <property type="protein sequence ID" value="PFX25301.1"/>
    <property type="molecule type" value="Genomic_DNA"/>
</dbReference>
<evidence type="ECO:0000256" key="1">
    <source>
        <dbReference type="ARBA" id="ARBA00004141"/>
    </source>
</evidence>
<keyword evidence="5 7" id="KW-1133">Transmembrane helix</keyword>
<keyword evidence="4 7" id="KW-0812">Transmembrane</keyword>
<sequence length="462" mass="52308">MRTHSKLFIIKFSSYRTDFRLDLCVITLLNSILRMSLDTKGFLNSTNTSHRDFKYDPLFNTVDTTTEPNTYLFSKDLQNQHRLEAWLSLSSIATLLYAFGVVTGQVTQYVTLPMWIDSTKNVTSSQNQSIKWTPTMDSYFVLSFASTVFVTVFGSVLVLNTFVFKQYSICNTDWSHRRLFLTVGFFQGLAAVFIVFSSSGKRTPPYLQAILGNFSIPITLLLRFLFLKKVPTRRKFLSAVAVVVGLFISLIPTFSSRIDPRAARHLGGATGSGRVLWPLAFMFGFGISAISYVMEEKAVKLRANDETHAGLVSFLFWTSLAQFLVLLPLFWVDFIPGFGQTKNFHEFIQNWIFGLQCVFGGAGCSWSPGVLALLFITSYIMVVCGCALLLRYSEGATLLAIVLSLCTPLGFIFWTLFQEKPFHWHPYFHTSSWFSVVALIVMIPAVFIYNTGMPEMEREEIQ</sequence>